<feature type="region of interest" description="Disordered" evidence="5">
    <location>
        <begin position="50"/>
        <end position="121"/>
    </location>
</feature>
<dbReference type="InterPro" id="IPR038174">
    <property type="entry name" value="Strep_pil_link_sf"/>
</dbReference>
<dbReference type="Pfam" id="PF12892">
    <property type="entry name" value="FctA"/>
    <property type="match status" value="2"/>
</dbReference>
<dbReference type="PROSITE" id="PS50847">
    <property type="entry name" value="GRAM_POS_ANCHORING"/>
    <property type="match status" value="1"/>
</dbReference>
<dbReference type="NCBIfam" id="TIGR03786">
    <property type="entry name" value="strep_pil_rpt"/>
    <property type="match status" value="1"/>
</dbReference>
<dbReference type="Gene3D" id="3.40.50.410">
    <property type="entry name" value="von Willebrand factor, type A domain"/>
    <property type="match status" value="1"/>
</dbReference>
<gene>
    <name evidence="9" type="ORF">PG2002B_1547</name>
</gene>
<dbReference type="InterPro" id="IPR022464">
    <property type="entry name" value="Strep_pil_isopept_link"/>
</dbReference>
<feature type="domain" description="VWFA" evidence="7">
    <location>
        <begin position="178"/>
        <end position="380"/>
    </location>
</feature>
<dbReference type="RefSeq" id="WP_129874522.1">
    <property type="nucleotide sequence ID" value="NZ_RYUX01000014.1"/>
</dbReference>
<dbReference type="Gene3D" id="2.60.40.3050">
    <property type="match status" value="2"/>
</dbReference>
<accession>A0AB37X0Q9</accession>
<keyword evidence="1" id="KW-0134">Cell wall</keyword>
<evidence type="ECO:0000256" key="6">
    <source>
        <dbReference type="SAM" id="Phobius"/>
    </source>
</evidence>
<organism evidence="9 10">
    <name type="scientific">Bifidobacterium pseudolongum subsp. globosum</name>
    <dbReference type="NCBI Taxonomy" id="1690"/>
    <lineage>
        <taxon>Bacteria</taxon>
        <taxon>Bacillati</taxon>
        <taxon>Actinomycetota</taxon>
        <taxon>Actinomycetes</taxon>
        <taxon>Bifidobacteriales</taxon>
        <taxon>Bifidobacteriaceae</taxon>
        <taxon>Bifidobacterium</taxon>
    </lineage>
</organism>
<evidence type="ECO:0000313" key="9">
    <source>
        <dbReference type="EMBL" id="RYQ36371.1"/>
    </source>
</evidence>
<dbReference type="SUPFAM" id="SSF53300">
    <property type="entry name" value="vWA-like"/>
    <property type="match status" value="1"/>
</dbReference>
<comment type="caution">
    <text evidence="9">The sequence shown here is derived from an EMBL/GenBank/DDBJ whole genome shotgun (WGS) entry which is preliminary data.</text>
</comment>
<dbReference type="Proteomes" id="UP000292655">
    <property type="component" value="Unassembled WGS sequence"/>
</dbReference>
<feature type="domain" description="Gram-positive cocci surface proteins LPxTG" evidence="8">
    <location>
        <begin position="849"/>
        <end position="889"/>
    </location>
</feature>
<dbReference type="InterPro" id="IPR055384">
    <property type="entry name" value="DUF7604"/>
</dbReference>
<feature type="transmembrane region" description="Helical" evidence="6">
    <location>
        <begin position="861"/>
        <end position="883"/>
    </location>
</feature>
<evidence type="ECO:0000256" key="4">
    <source>
        <dbReference type="ARBA" id="ARBA00023088"/>
    </source>
</evidence>
<dbReference type="InterPro" id="IPR036465">
    <property type="entry name" value="vWFA_dom_sf"/>
</dbReference>
<dbReference type="Pfam" id="PF13519">
    <property type="entry name" value="VWA_2"/>
    <property type="match status" value="1"/>
</dbReference>
<proteinExistence type="predicted"/>
<reference evidence="9 10" key="1">
    <citation type="submission" date="2018-12" db="EMBL/GenBank/DDBJ databases">
        <title>Unveiling genomic diversity among members of the Bifidobacterium pseudolongum species, a widely distributed gut commensal of the animal kingdom.</title>
        <authorList>
            <person name="Lugli G.A."/>
            <person name="Duranti S."/>
            <person name="Albert K."/>
            <person name="Mancabelli L."/>
            <person name="Napoli S."/>
            <person name="Viappiani A."/>
            <person name="Anzalone R."/>
            <person name="Longhi G."/>
            <person name="Milani C."/>
            <person name="Turroni F."/>
            <person name="Alessandri G."/>
            <person name="Sela D.A."/>
            <person name="Van Sinderen D."/>
            <person name="Ventura M."/>
        </authorList>
    </citation>
    <scope>NUCLEOTIDE SEQUENCE [LARGE SCALE GENOMIC DNA]</scope>
    <source>
        <strain evidence="9 10">2002B</strain>
    </source>
</reference>
<sequence>MRGPKRLLARHGAQADEERNGRTPVRKLVATFCAVAMSVGMAGVSMSAYADDQQPAEDATTTVEATPEAQPTEDATVDAQPEAEATDAAQDAAADTSETTTESADAAQTMPETASDQNDEVVPPVMRAAPAVVADTKPAPPTGTKYITSNPNRDNDYTLHVALTGSNETGTTQATPVNVAFVLDSSGSMQGNRWQIATNAIKTMSQKFLKENQDNRVAVIRYASTLGKTTPFTNSMTDINNVLSNGPDGGTNWEAGLQAANALKPTTGAKKYIIFISDGQPTYRLSAMGCSTSSWKPECAYHWWNKIWGEGNADTNELNLLAAVNEANKRGNVPLYAVRVDTDTTTVSSMNAFAEKTNAVTRASYDGTSETALNKAFNEIYQSITTSAQTKILTLTDTLSEWVTPTQWDPTVTGDVTQFVKVKGPDPDGVDPDGVDLPTTAYSAEYNADTRTVTVTFENGGVIATASQTYTMRFDVAPSQQAFDQWASNANSGKNLYDVNGITSTGGANTGETSTGQPGFVSNAGASASYQVCTTTTTSTATPTTECDDTQEYKAYQTPVVQTKFTDATEDGLGVQKTVNGSKGWDVNDTFQFTIAKAAETPDNTPLPQDTTLTVSTKAGSNTATGKFGQITYNTPGTYRYTVSEVKGKGPYQYSQAAYLVTVKVTANGSSKSLVAAIDSVQQTKDDWGADRNVTSQMPMAFVNQNDMVTLAGTIGVKKTVNGTDTDQDFAFTMTATGDNAGDVKWPNAGQASSTLQITDPFTNGEPKEAKFAGALEFPVPSSNTETATYTLQVTEDSADNPPAGWNYDNSVKTVTVTVQYDTTQNTWIATATPAIVEFTNTWVAVSNLPLTGEGGATPRLWLAIGGGLGALALLAAGGAAIWRKRRLI</sequence>
<evidence type="ECO:0000259" key="8">
    <source>
        <dbReference type="PROSITE" id="PS50847"/>
    </source>
</evidence>
<keyword evidence="3" id="KW-0732">Signal</keyword>
<dbReference type="AlphaFoldDB" id="A0AB37X0Q9"/>
<name>A0AB37X0Q9_9BIFI</name>
<dbReference type="Pfam" id="PF24558">
    <property type="entry name" value="DUF7604"/>
    <property type="match status" value="1"/>
</dbReference>
<dbReference type="EMBL" id="RYUX01000014">
    <property type="protein sequence ID" value="RYQ36371.1"/>
    <property type="molecule type" value="Genomic_DNA"/>
</dbReference>
<keyword evidence="6" id="KW-1133">Transmembrane helix</keyword>
<evidence type="ECO:0000256" key="3">
    <source>
        <dbReference type="ARBA" id="ARBA00022729"/>
    </source>
</evidence>
<dbReference type="InterPro" id="IPR019931">
    <property type="entry name" value="LPXTG_anchor"/>
</dbReference>
<feature type="compositionally biased region" description="Low complexity" evidence="5">
    <location>
        <begin position="82"/>
        <end position="109"/>
    </location>
</feature>
<dbReference type="PANTHER" id="PTHR22588">
    <property type="entry name" value="VWFA DOMAIN-CONTAINING PROTEIN"/>
    <property type="match status" value="1"/>
</dbReference>
<keyword evidence="2" id="KW-0964">Secreted</keyword>
<feature type="region of interest" description="Disordered" evidence="5">
    <location>
        <begin position="133"/>
        <end position="153"/>
    </location>
</feature>
<dbReference type="CDD" id="cd00198">
    <property type="entry name" value="vWFA"/>
    <property type="match status" value="1"/>
</dbReference>
<keyword evidence="4" id="KW-0572">Peptidoglycan-anchor</keyword>
<keyword evidence="6" id="KW-0812">Transmembrane</keyword>
<dbReference type="InterPro" id="IPR052229">
    <property type="entry name" value="Collagen-VI/PIF"/>
</dbReference>
<evidence type="ECO:0000256" key="5">
    <source>
        <dbReference type="SAM" id="MobiDB-lite"/>
    </source>
</evidence>
<dbReference type="PANTHER" id="PTHR22588:SF3">
    <property type="entry name" value="VWFA DOMAIN-CONTAINING PROTEIN"/>
    <property type="match status" value="1"/>
</dbReference>
<evidence type="ECO:0000256" key="2">
    <source>
        <dbReference type="ARBA" id="ARBA00022525"/>
    </source>
</evidence>
<evidence type="ECO:0000259" key="7">
    <source>
        <dbReference type="PROSITE" id="PS50234"/>
    </source>
</evidence>
<keyword evidence="6" id="KW-0472">Membrane</keyword>
<dbReference type="InterPro" id="IPR002035">
    <property type="entry name" value="VWF_A"/>
</dbReference>
<evidence type="ECO:0000256" key="1">
    <source>
        <dbReference type="ARBA" id="ARBA00022512"/>
    </source>
</evidence>
<dbReference type="PROSITE" id="PS50234">
    <property type="entry name" value="VWFA"/>
    <property type="match status" value="1"/>
</dbReference>
<evidence type="ECO:0000313" key="10">
    <source>
        <dbReference type="Proteomes" id="UP000292655"/>
    </source>
</evidence>
<protein>
    <submittedName>
        <fullName evidence="9">VWA domain-containing protein</fullName>
    </submittedName>
</protein>
<dbReference type="SMART" id="SM00327">
    <property type="entry name" value="VWA"/>
    <property type="match status" value="1"/>
</dbReference>
<feature type="region of interest" description="Disordered" evidence="5">
    <location>
        <begin position="1"/>
        <end position="22"/>
    </location>
</feature>
<feature type="transmembrane region" description="Helical" evidence="6">
    <location>
        <begin position="28"/>
        <end position="50"/>
    </location>
</feature>